<dbReference type="GO" id="GO:0005886">
    <property type="term" value="C:plasma membrane"/>
    <property type="evidence" value="ECO:0007669"/>
    <property type="project" value="UniProtKB-SubCell"/>
</dbReference>
<dbReference type="STRING" id="1548547.BA177_00855"/>
<gene>
    <name evidence="12" type="ORF">BA177_00855</name>
</gene>
<dbReference type="SUPFAM" id="SSF48452">
    <property type="entry name" value="TPR-like"/>
    <property type="match status" value="1"/>
</dbReference>
<name>A0A193LBQ4_9GAMM</name>
<dbReference type="OrthoDB" id="7053339at2"/>
<dbReference type="Gene3D" id="1.25.40.10">
    <property type="entry name" value="Tetratricopeptide repeat domain"/>
    <property type="match status" value="2"/>
</dbReference>
<organism evidence="12 13">
    <name type="scientific">Woeseia oceani</name>
    <dbReference type="NCBI Taxonomy" id="1548547"/>
    <lineage>
        <taxon>Bacteria</taxon>
        <taxon>Pseudomonadati</taxon>
        <taxon>Pseudomonadota</taxon>
        <taxon>Gammaproteobacteria</taxon>
        <taxon>Woeseiales</taxon>
        <taxon>Woeseiaceae</taxon>
        <taxon>Woeseia</taxon>
    </lineage>
</organism>
<dbReference type="KEGG" id="woc:BA177_00855"/>
<evidence type="ECO:0000256" key="10">
    <source>
        <dbReference type="SAM" id="Phobius"/>
    </source>
</evidence>
<evidence type="ECO:0000313" key="13">
    <source>
        <dbReference type="Proteomes" id="UP000092695"/>
    </source>
</evidence>
<comment type="function">
    <text evidence="1">Involved in a late step of protoheme IX synthesis.</text>
</comment>
<sequence>MKFGLLVVTSIVLAAIGASFLLHDPGYIVINFRGYIVEMSVPALLGAIALLIFSLWLLGKLWRAPRRLGEAAGRYRSGRAGQRLTRGVIEMAEGNFARGEKLLARSAPGSDAPLLNYLQAARAAHLRGNDERRDGWLKEAYERLPNAANAVLLTQAELQLDRQQYEQALATLRQLEENSPNHSHALVLMGKLYFRLEDWKQLAALLPRLKKHGRLDEKLLATWTVRVHVEALRAAADADAVMSVWKEVPRAYHKNDQLLEAYFAALSRCGKHDQVEKEIAAALKREWRGPLVRLYGTAQSSDPSRQLKRAENWLKTHGEDPDLLLAAARLCLRNELWGKARSYLETTLAVRPSPEAYQEYGRLLNQLGEGTAAAEAYRAGLGLVTPLSNTAIPWLGPDPSKD</sequence>
<dbReference type="InterPro" id="IPR010817">
    <property type="entry name" value="HemY_N"/>
</dbReference>
<dbReference type="NCBIfam" id="TIGR00540">
    <property type="entry name" value="TPR_hemY_coli"/>
    <property type="match status" value="1"/>
</dbReference>
<dbReference type="InterPro" id="IPR011990">
    <property type="entry name" value="TPR-like_helical_dom_sf"/>
</dbReference>
<evidence type="ECO:0000259" key="11">
    <source>
        <dbReference type="Pfam" id="PF07219"/>
    </source>
</evidence>
<evidence type="ECO:0000256" key="1">
    <source>
        <dbReference type="ARBA" id="ARBA00002962"/>
    </source>
</evidence>
<dbReference type="GO" id="GO:0042168">
    <property type="term" value="P:heme metabolic process"/>
    <property type="evidence" value="ECO:0007669"/>
    <property type="project" value="InterPro"/>
</dbReference>
<keyword evidence="6 10" id="KW-0812">Transmembrane</keyword>
<evidence type="ECO:0000256" key="5">
    <source>
        <dbReference type="ARBA" id="ARBA00022519"/>
    </source>
</evidence>
<feature type="domain" description="HemY N-terminal" evidence="11">
    <location>
        <begin position="26"/>
        <end position="128"/>
    </location>
</feature>
<evidence type="ECO:0000256" key="8">
    <source>
        <dbReference type="ARBA" id="ARBA00023136"/>
    </source>
</evidence>
<comment type="pathway">
    <text evidence="3">Porphyrin-containing compound metabolism; protoheme biosynthesis.</text>
</comment>
<dbReference type="Proteomes" id="UP000092695">
    <property type="component" value="Chromosome"/>
</dbReference>
<evidence type="ECO:0000256" key="2">
    <source>
        <dbReference type="ARBA" id="ARBA00004429"/>
    </source>
</evidence>
<protein>
    <recommendedName>
        <fullName evidence="11">HemY N-terminal domain-containing protein</fullName>
    </recommendedName>
</protein>
<keyword evidence="4" id="KW-1003">Cell membrane</keyword>
<feature type="transmembrane region" description="Helical" evidence="10">
    <location>
        <begin position="41"/>
        <end position="58"/>
    </location>
</feature>
<evidence type="ECO:0000313" key="12">
    <source>
        <dbReference type="EMBL" id="ANO49960.1"/>
    </source>
</evidence>
<evidence type="ECO:0000256" key="3">
    <source>
        <dbReference type="ARBA" id="ARBA00004744"/>
    </source>
</evidence>
<dbReference type="EMBL" id="CP016268">
    <property type="protein sequence ID" value="ANO49960.1"/>
    <property type="molecule type" value="Genomic_DNA"/>
</dbReference>
<evidence type="ECO:0000256" key="9">
    <source>
        <dbReference type="ARBA" id="ARBA00023244"/>
    </source>
</evidence>
<evidence type="ECO:0000256" key="4">
    <source>
        <dbReference type="ARBA" id="ARBA00022475"/>
    </source>
</evidence>
<proteinExistence type="predicted"/>
<dbReference type="InterPro" id="IPR005254">
    <property type="entry name" value="Heme_biosyn_assoc_TPR_pro"/>
</dbReference>
<dbReference type="UniPathway" id="UPA00252"/>
<evidence type="ECO:0000256" key="6">
    <source>
        <dbReference type="ARBA" id="ARBA00022692"/>
    </source>
</evidence>
<evidence type="ECO:0000256" key="7">
    <source>
        <dbReference type="ARBA" id="ARBA00022989"/>
    </source>
</evidence>
<reference evidence="12 13" key="1">
    <citation type="submission" date="2016-06" db="EMBL/GenBank/DDBJ databases">
        <title>Complete genome sequence of a deep-branching marine Gamma Proteobacterium Woeseia oceani type strain XK5.</title>
        <authorList>
            <person name="Mu D."/>
            <person name="Du Z."/>
        </authorList>
    </citation>
    <scope>NUCLEOTIDE SEQUENCE [LARGE SCALE GENOMIC DNA]</scope>
    <source>
        <strain evidence="12 13">XK5</strain>
    </source>
</reference>
<dbReference type="Pfam" id="PF07219">
    <property type="entry name" value="HemY_N"/>
    <property type="match status" value="1"/>
</dbReference>
<accession>A0A193LBQ4</accession>
<keyword evidence="9" id="KW-0627">Porphyrin biosynthesis</keyword>
<dbReference type="RefSeq" id="WP_068611895.1">
    <property type="nucleotide sequence ID" value="NZ_CP016268.1"/>
</dbReference>
<keyword evidence="7 10" id="KW-1133">Transmembrane helix</keyword>
<keyword evidence="5" id="KW-0997">Cell inner membrane</keyword>
<keyword evidence="8 10" id="KW-0472">Membrane</keyword>
<keyword evidence="13" id="KW-1185">Reference proteome</keyword>
<comment type="subcellular location">
    <subcellularLocation>
        <location evidence="2">Cell inner membrane</location>
        <topology evidence="2">Multi-pass membrane protein</topology>
    </subcellularLocation>
</comment>
<dbReference type="AlphaFoldDB" id="A0A193LBQ4"/>
<dbReference type="GO" id="GO:0006779">
    <property type="term" value="P:porphyrin-containing compound biosynthetic process"/>
    <property type="evidence" value="ECO:0007669"/>
    <property type="project" value="UniProtKB-KW"/>
</dbReference>